<dbReference type="AlphaFoldDB" id="A0A437Q0Z9"/>
<sequence>MEVALREVRDADLRVFFAQMNEPEGVRMAAFTAEDPSDSADFHARWTRIRQNPEVVVRTVTDGRGEIVGHASVFGPPEEREVTYWIGRQYWGRGVASAALRELLRLAPERPVFARAAADNLGSIRVLEKCGFVVSGHDRGFANARGEEVDEVLFTLRR</sequence>
<feature type="domain" description="N-acetyltransferase" evidence="1">
    <location>
        <begin position="3"/>
        <end position="158"/>
    </location>
</feature>
<accession>A0A437Q0Z9</accession>
<protein>
    <submittedName>
        <fullName evidence="2">N-acetyltransferase</fullName>
    </submittedName>
</protein>
<keyword evidence="2" id="KW-0808">Transferase</keyword>
<dbReference type="CDD" id="cd04301">
    <property type="entry name" value="NAT_SF"/>
    <property type="match status" value="1"/>
</dbReference>
<dbReference type="SUPFAM" id="SSF55729">
    <property type="entry name" value="Acyl-CoA N-acyltransferases (Nat)"/>
    <property type="match status" value="1"/>
</dbReference>
<dbReference type="PANTHER" id="PTHR43328">
    <property type="entry name" value="ACETYLTRANSFERASE-RELATED"/>
    <property type="match status" value="1"/>
</dbReference>
<comment type="caution">
    <text evidence="2">The sequence shown here is derived from an EMBL/GenBank/DDBJ whole genome shotgun (WGS) entry which is preliminary data.</text>
</comment>
<proteinExistence type="predicted"/>
<evidence type="ECO:0000313" key="3">
    <source>
        <dbReference type="Proteomes" id="UP000283128"/>
    </source>
</evidence>
<dbReference type="Pfam" id="PF13302">
    <property type="entry name" value="Acetyltransf_3"/>
    <property type="match status" value="1"/>
</dbReference>
<dbReference type="PROSITE" id="PS51186">
    <property type="entry name" value="GNAT"/>
    <property type="match status" value="1"/>
</dbReference>
<dbReference type="EMBL" id="RZYA01000002">
    <property type="protein sequence ID" value="RVU28120.1"/>
    <property type="molecule type" value="Genomic_DNA"/>
</dbReference>
<dbReference type="OrthoDB" id="9801656at2"/>
<dbReference type="GO" id="GO:0016747">
    <property type="term" value="F:acyltransferase activity, transferring groups other than amino-acyl groups"/>
    <property type="evidence" value="ECO:0007669"/>
    <property type="project" value="InterPro"/>
</dbReference>
<evidence type="ECO:0000313" key="2">
    <source>
        <dbReference type="EMBL" id="RVU28120.1"/>
    </source>
</evidence>
<gene>
    <name evidence="2" type="ORF">EOT10_07645</name>
</gene>
<keyword evidence="3" id="KW-1185">Reference proteome</keyword>
<dbReference type="InterPro" id="IPR016181">
    <property type="entry name" value="Acyl_CoA_acyltransferase"/>
</dbReference>
<dbReference type="RefSeq" id="WP_127827274.1">
    <property type="nucleotide sequence ID" value="NZ_RZYA01000002.1"/>
</dbReference>
<reference evidence="2 3" key="1">
    <citation type="submission" date="2019-01" db="EMBL/GenBank/DDBJ databases">
        <title>Genome sequences of Streptomyces and Rhizobium isolates collected from root and soil.</title>
        <authorList>
            <person name="Chhettri S."/>
            <person name="Sevigny J.L."/>
            <person name="Sen A."/>
            <person name="Ennis N."/>
            <person name="Tisa L."/>
        </authorList>
    </citation>
    <scope>NUCLEOTIDE SEQUENCE [LARGE SCALE GENOMIC DNA]</scope>
    <source>
        <strain evidence="2 3">San01</strain>
    </source>
</reference>
<organism evidence="2 3">
    <name type="scientific">Streptomyces antnestii</name>
    <dbReference type="NCBI Taxonomy" id="2494256"/>
    <lineage>
        <taxon>Bacteria</taxon>
        <taxon>Bacillati</taxon>
        <taxon>Actinomycetota</taxon>
        <taxon>Actinomycetes</taxon>
        <taxon>Kitasatosporales</taxon>
        <taxon>Streptomycetaceae</taxon>
        <taxon>Streptomyces</taxon>
    </lineage>
</organism>
<dbReference type="PANTHER" id="PTHR43328:SF1">
    <property type="entry name" value="N-ACETYLTRANSFERASE DOMAIN-CONTAINING PROTEIN"/>
    <property type="match status" value="1"/>
</dbReference>
<dbReference type="InterPro" id="IPR000182">
    <property type="entry name" value="GNAT_dom"/>
</dbReference>
<dbReference type="Proteomes" id="UP000283128">
    <property type="component" value="Unassembled WGS sequence"/>
</dbReference>
<evidence type="ECO:0000259" key="1">
    <source>
        <dbReference type="PROSITE" id="PS51186"/>
    </source>
</evidence>
<name>A0A437Q0Z9_9ACTN</name>
<dbReference type="Gene3D" id="3.40.630.30">
    <property type="match status" value="1"/>
</dbReference>